<feature type="compositionally biased region" description="Basic residues" evidence="1">
    <location>
        <begin position="1"/>
        <end position="16"/>
    </location>
</feature>
<evidence type="ECO:0000313" key="2">
    <source>
        <dbReference type="EMBL" id="GAA0175814.1"/>
    </source>
</evidence>
<feature type="region of interest" description="Disordered" evidence="1">
    <location>
        <begin position="1"/>
        <end position="60"/>
    </location>
</feature>
<accession>A0AAV3RHD1</accession>
<gene>
    <name evidence="2" type="ORF">LIER_28916</name>
</gene>
<dbReference type="PANTHER" id="PTHR31257">
    <property type="entry name" value="RICIN B-LIKE LECTIN EULS3"/>
    <property type="match status" value="1"/>
</dbReference>
<name>A0AAV3RHD1_LITER</name>
<organism evidence="2 3">
    <name type="scientific">Lithospermum erythrorhizon</name>
    <name type="common">Purple gromwell</name>
    <name type="synonym">Lithospermum officinale var. erythrorhizon</name>
    <dbReference type="NCBI Taxonomy" id="34254"/>
    <lineage>
        <taxon>Eukaryota</taxon>
        <taxon>Viridiplantae</taxon>
        <taxon>Streptophyta</taxon>
        <taxon>Embryophyta</taxon>
        <taxon>Tracheophyta</taxon>
        <taxon>Spermatophyta</taxon>
        <taxon>Magnoliopsida</taxon>
        <taxon>eudicotyledons</taxon>
        <taxon>Gunneridae</taxon>
        <taxon>Pentapetalae</taxon>
        <taxon>asterids</taxon>
        <taxon>lamiids</taxon>
        <taxon>Boraginales</taxon>
        <taxon>Boraginaceae</taxon>
        <taxon>Boraginoideae</taxon>
        <taxon>Lithospermeae</taxon>
        <taxon>Lithospermum</taxon>
    </lineage>
</organism>
<dbReference type="PROSITE" id="PS50231">
    <property type="entry name" value="RICIN_B_LECTIN"/>
    <property type="match status" value="1"/>
</dbReference>
<dbReference type="InterPro" id="IPR040249">
    <property type="entry name" value="Ricin_B-like_lectin_EULS3-like"/>
</dbReference>
<evidence type="ECO:0000313" key="3">
    <source>
        <dbReference type="Proteomes" id="UP001454036"/>
    </source>
</evidence>
<protein>
    <recommendedName>
        <fullName evidence="4">Hydroxyproline-rich glycoprotein family protein</fullName>
    </recommendedName>
</protein>
<dbReference type="AlphaFoldDB" id="A0AAV3RHD1"/>
<evidence type="ECO:0000256" key="1">
    <source>
        <dbReference type="SAM" id="MobiDB-lite"/>
    </source>
</evidence>
<proteinExistence type="predicted"/>
<dbReference type="SUPFAM" id="SSF50370">
    <property type="entry name" value="Ricin B-like lectins"/>
    <property type="match status" value="1"/>
</dbReference>
<keyword evidence="3" id="KW-1185">Reference proteome</keyword>
<dbReference type="InterPro" id="IPR035992">
    <property type="entry name" value="Ricin_B-like_lectins"/>
</dbReference>
<dbReference type="PANTHER" id="PTHR31257:SF2">
    <property type="entry name" value="RICIN B-LIKE LECTIN EULS3"/>
    <property type="match status" value="1"/>
</dbReference>
<dbReference type="CDD" id="cd23431">
    <property type="entry name" value="beta-trefoil_Ricin_AtEULS3-like"/>
    <property type="match status" value="1"/>
</dbReference>
<dbReference type="Gene3D" id="2.80.10.50">
    <property type="match status" value="1"/>
</dbReference>
<evidence type="ECO:0008006" key="4">
    <source>
        <dbReference type="Google" id="ProtNLM"/>
    </source>
</evidence>
<comment type="caution">
    <text evidence="2">The sequence shown here is derived from an EMBL/GenBank/DDBJ whole genome shotgun (WGS) entry which is preliminary data.</text>
</comment>
<reference evidence="2 3" key="1">
    <citation type="submission" date="2024-01" db="EMBL/GenBank/DDBJ databases">
        <title>The complete chloroplast genome sequence of Lithospermum erythrorhizon: insights into the phylogenetic relationship among Boraginaceae species and the maternal lineages of purple gromwells.</title>
        <authorList>
            <person name="Okada T."/>
            <person name="Watanabe K."/>
        </authorList>
    </citation>
    <scope>NUCLEOTIDE SEQUENCE [LARGE SCALE GENOMIC DNA]</scope>
</reference>
<sequence>MDHQHHHSNSHPHQHHHAEPSPPPPVVHTTHHPTPPPPVHHSAATHHETHPKNPLADKPSVRVYCKAKTDYSLTIRDGHIILAPSNPSDPHQQWVKDEKYSTKVKDEEGFPCFALVNKATGQAMKHSVGATHPVQLTPYNADHLDESILWTESTDLGDSYRAIRMVNNIRLNVDAFNGDKQHGGVHDGTKIYLWEWKKGDNQRWKIVH</sequence>
<dbReference type="Proteomes" id="UP001454036">
    <property type="component" value="Unassembled WGS sequence"/>
</dbReference>
<dbReference type="EMBL" id="BAABME010009791">
    <property type="protein sequence ID" value="GAA0175814.1"/>
    <property type="molecule type" value="Genomic_DNA"/>
</dbReference>